<organism evidence="1 2">
    <name type="scientific">Orbilia oligospora</name>
    <name type="common">Nematode-trapping fungus</name>
    <name type="synonym">Arthrobotrys oligospora</name>
    <dbReference type="NCBI Taxonomy" id="2813651"/>
    <lineage>
        <taxon>Eukaryota</taxon>
        <taxon>Fungi</taxon>
        <taxon>Dikarya</taxon>
        <taxon>Ascomycota</taxon>
        <taxon>Pezizomycotina</taxon>
        <taxon>Orbiliomycetes</taxon>
        <taxon>Orbiliales</taxon>
        <taxon>Orbiliaceae</taxon>
        <taxon>Orbilia</taxon>
    </lineage>
</organism>
<evidence type="ECO:0000313" key="1">
    <source>
        <dbReference type="EMBL" id="KAF3113391.1"/>
    </source>
</evidence>
<protein>
    <submittedName>
        <fullName evidence="1">Uncharacterized protein</fullName>
    </submittedName>
</protein>
<comment type="caution">
    <text evidence="1">The sequence shown here is derived from an EMBL/GenBank/DDBJ whole genome shotgun (WGS) entry which is preliminary data.</text>
</comment>
<accession>A0A7C8JDS0</accession>
<evidence type="ECO:0000313" key="2">
    <source>
        <dbReference type="Proteomes" id="UP000475325"/>
    </source>
</evidence>
<name>A0A7C8JDS0_ORBOL</name>
<gene>
    <name evidence="1" type="ORF">TWF102_000053</name>
</gene>
<dbReference type="Proteomes" id="UP000475325">
    <property type="component" value="Unassembled WGS sequence"/>
</dbReference>
<proteinExistence type="predicted"/>
<dbReference type="EMBL" id="WIQW01000001">
    <property type="protein sequence ID" value="KAF3113391.1"/>
    <property type="molecule type" value="Genomic_DNA"/>
</dbReference>
<sequence>MVSKSHAGISPSIKMSLHIDAATDSLAGPDRPILLKGLSSVDGGLVVTGGLVEVVSTAVGVNGSLVGTTAARVVSTVGFHDVVFYERVTGPAIDGQVAVSGGGEVAAVVDGSIY</sequence>
<reference evidence="1 2" key="1">
    <citation type="submission" date="2019-06" db="EMBL/GenBank/DDBJ databases">
        <authorList>
            <person name="Palmer J.M."/>
        </authorList>
    </citation>
    <scope>NUCLEOTIDE SEQUENCE [LARGE SCALE GENOMIC DNA]</scope>
    <source>
        <strain evidence="1 2">TWF102</strain>
    </source>
</reference>
<dbReference type="AlphaFoldDB" id="A0A7C8JDS0"/>